<gene>
    <name evidence="1" type="ORF">U9M73_06570</name>
</gene>
<keyword evidence="2" id="KW-1185">Reference proteome</keyword>
<evidence type="ECO:0000313" key="2">
    <source>
        <dbReference type="Proteomes" id="UP001292216"/>
    </source>
</evidence>
<organism evidence="1 2">
    <name type="scientific">Paenibacillus phoenicis</name>
    <dbReference type="NCBI Taxonomy" id="554117"/>
    <lineage>
        <taxon>Bacteria</taxon>
        <taxon>Bacillati</taxon>
        <taxon>Bacillota</taxon>
        <taxon>Bacilli</taxon>
        <taxon>Bacillales</taxon>
        <taxon>Paenibacillaceae</taxon>
        <taxon>Paenibacillus</taxon>
    </lineage>
</organism>
<dbReference type="Proteomes" id="UP001292216">
    <property type="component" value="Unassembled WGS sequence"/>
</dbReference>
<dbReference type="EMBL" id="JAYERP010000001">
    <property type="protein sequence ID" value="MEA3569661.1"/>
    <property type="molecule type" value="Genomic_DNA"/>
</dbReference>
<proteinExistence type="predicted"/>
<name>A0ABU5PIH8_9BACL</name>
<dbReference type="RefSeq" id="WP_323076588.1">
    <property type="nucleotide sequence ID" value="NZ_CBCSKM010000011.1"/>
</dbReference>
<accession>A0ABU5PIH8</accession>
<protein>
    <submittedName>
        <fullName evidence="1">Uncharacterized protein</fullName>
    </submittedName>
</protein>
<comment type="caution">
    <text evidence="1">The sequence shown here is derived from an EMBL/GenBank/DDBJ whole genome shotgun (WGS) entry which is preliminary data.</text>
</comment>
<evidence type="ECO:0000313" key="1">
    <source>
        <dbReference type="EMBL" id="MEA3569661.1"/>
    </source>
</evidence>
<reference evidence="1 2" key="1">
    <citation type="submission" date="2023-12" db="EMBL/GenBank/DDBJ databases">
        <title>Whole genome sequencing of Paenibacillus phoenicis isolated from the Phoenix Mars Lander spacecraft assembly facility.</title>
        <authorList>
            <person name="Garcia A."/>
            <person name="Venkateswaran K."/>
        </authorList>
    </citation>
    <scope>NUCLEOTIDE SEQUENCE [LARGE SCALE GENOMIC DNA]</scope>
    <source>
        <strain evidence="1 2">3PO2SA</strain>
    </source>
</reference>
<sequence>MKRWLFVGKSDKRDLLLYLSSVLAASGSKVLLTDGTENSKYRYSIGDGDSYLPLTEFYGFDVATGTSGFMSTISMKTSNEDSSAAYDYELLDIDTLNGLTPERLMSANEIVWVTTFDRYEVEVSAQWFRSLFQLWPELRGLTVRPVFIRTVDSGVNSHYILGLLEDLPLEWRSEALCIPWDESNWAAHLENEHLQQLRLRSFSRSYKRALRQLLRELAGWDHTVAKRAVRQAERRQA</sequence>